<evidence type="ECO:0000313" key="1">
    <source>
        <dbReference type="EMBL" id="CAB4195644.1"/>
    </source>
</evidence>
<gene>
    <name evidence="1" type="ORF">UFOVP1298_32</name>
</gene>
<sequence length="256" mass="27830">MTSTETSNLELWNASCSTDPRYTKSFTRGGGFSGTAINNTYLIRKATEMWGPMGGKWGVQIIEQGLMPGAPMTAESFEEVYGYGADQQQVIVSKKSETKVIGHEQIHFVRIKLFYPTSTGAAGAVEHFGQTTFVGSNKRGFFTDEEAPKKSLTDAISKALSMIGFSADVYLGLFDDNKYVNDAVAKAAAAQEKTAEIKVKAAEIKPKVTSKDLVKTKESLASCKTVEDLRKVYASLSAELKAITLEYTQALAKGME</sequence>
<proteinExistence type="predicted"/>
<organism evidence="1">
    <name type="scientific">uncultured Caudovirales phage</name>
    <dbReference type="NCBI Taxonomy" id="2100421"/>
    <lineage>
        <taxon>Viruses</taxon>
        <taxon>Duplodnaviria</taxon>
        <taxon>Heunggongvirae</taxon>
        <taxon>Uroviricota</taxon>
        <taxon>Caudoviricetes</taxon>
        <taxon>Peduoviridae</taxon>
        <taxon>Maltschvirus</taxon>
        <taxon>Maltschvirus maltsch</taxon>
    </lineage>
</organism>
<accession>A0A6J5RUM1</accession>
<protein>
    <submittedName>
        <fullName evidence="1">Uncharacterized protein</fullName>
    </submittedName>
</protein>
<reference evidence="1" key="1">
    <citation type="submission" date="2020-05" db="EMBL/GenBank/DDBJ databases">
        <authorList>
            <person name="Chiriac C."/>
            <person name="Salcher M."/>
            <person name="Ghai R."/>
            <person name="Kavagutti S V."/>
        </authorList>
    </citation>
    <scope>NUCLEOTIDE SEQUENCE</scope>
</reference>
<dbReference type="EMBL" id="LR797250">
    <property type="protein sequence ID" value="CAB4195644.1"/>
    <property type="molecule type" value="Genomic_DNA"/>
</dbReference>
<name>A0A6J5RUM1_9CAUD</name>